<evidence type="ECO:0000313" key="3">
    <source>
        <dbReference type="Proteomes" id="UP001150266"/>
    </source>
</evidence>
<dbReference type="AlphaFoldDB" id="A0A9W8ZZQ8"/>
<keyword evidence="1" id="KW-0732">Signal</keyword>
<sequence length="143" mass="15650">MLLDPTYLLLVLLTTVHAAPLNATVAGGDFRDLAAEKSMSLLERRGNFINVLITGEFGGPKLRESYLYGSHSNLGGSKPPLPNAVMERTDEALVAKWSIPQVGGIAFVNAWKGTTRDEGKKFSCKYWGVATCTREEPCYLEVE</sequence>
<evidence type="ECO:0000256" key="1">
    <source>
        <dbReference type="SAM" id="SignalP"/>
    </source>
</evidence>
<dbReference type="Proteomes" id="UP001150266">
    <property type="component" value="Unassembled WGS sequence"/>
</dbReference>
<keyword evidence="3" id="KW-1185">Reference proteome</keyword>
<evidence type="ECO:0000313" key="2">
    <source>
        <dbReference type="EMBL" id="KAJ4470896.1"/>
    </source>
</evidence>
<feature type="signal peptide" evidence="1">
    <location>
        <begin position="1"/>
        <end position="18"/>
    </location>
</feature>
<feature type="chain" id="PRO_5040881217" evidence="1">
    <location>
        <begin position="19"/>
        <end position="143"/>
    </location>
</feature>
<reference evidence="2" key="1">
    <citation type="submission" date="2022-08" db="EMBL/GenBank/DDBJ databases">
        <title>A Global Phylogenomic Analysis of the Shiitake Genus Lentinula.</title>
        <authorList>
            <consortium name="DOE Joint Genome Institute"/>
            <person name="Sierra-Patev S."/>
            <person name="Min B."/>
            <person name="Naranjo-Ortiz M."/>
            <person name="Looney B."/>
            <person name="Konkel Z."/>
            <person name="Slot J.C."/>
            <person name="Sakamoto Y."/>
            <person name="Steenwyk J.L."/>
            <person name="Rokas A."/>
            <person name="Carro J."/>
            <person name="Camarero S."/>
            <person name="Ferreira P."/>
            <person name="Molpeceres G."/>
            <person name="Ruiz-Duenas F.J."/>
            <person name="Serrano A."/>
            <person name="Henrissat B."/>
            <person name="Drula E."/>
            <person name="Hughes K.W."/>
            <person name="Mata J.L."/>
            <person name="Ishikawa N.K."/>
            <person name="Vargas-Isla R."/>
            <person name="Ushijima S."/>
            <person name="Smith C.A."/>
            <person name="Ahrendt S."/>
            <person name="Andreopoulos W."/>
            <person name="He G."/>
            <person name="Labutti K."/>
            <person name="Lipzen A."/>
            <person name="Ng V."/>
            <person name="Riley R."/>
            <person name="Sandor L."/>
            <person name="Barry K."/>
            <person name="Martinez A.T."/>
            <person name="Xiao Y."/>
            <person name="Gibbons J.G."/>
            <person name="Terashima K."/>
            <person name="Grigoriev I.V."/>
            <person name="Hibbett D.S."/>
        </authorList>
    </citation>
    <scope>NUCLEOTIDE SEQUENCE</scope>
    <source>
        <strain evidence="2">JLM2183</strain>
    </source>
</reference>
<accession>A0A9W8ZZQ8</accession>
<comment type="caution">
    <text evidence="2">The sequence shown here is derived from an EMBL/GenBank/DDBJ whole genome shotgun (WGS) entry which is preliminary data.</text>
</comment>
<name>A0A9W8ZZQ8_9AGAR</name>
<protein>
    <submittedName>
        <fullName evidence="2">Uncharacterized protein</fullName>
    </submittedName>
</protein>
<dbReference type="OrthoDB" id="2883117at2759"/>
<dbReference type="EMBL" id="JAOTPV010000024">
    <property type="protein sequence ID" value="KAJ4470896.1"/>
    <property type="molecule type" value="Genomic_DNA"/>
</dbReference>
<gene>
    <name evidence="2" type="ORF">J3R30DRAFT_1134804</name>
</gene>
<proteinExistence type="predicted"/>
<organism evidence="2 3">
    <name type="scientific">Lentinula aciculospora</name>
    <dbReference type="NCBI Taxonomy" id="153920"/>
    <lineage>
        <taxon>Eukaryota</taxon>
        <taxon>Fungi</taxon>
        <taxon>Dikarya</taxon>
        <taxon>Basidiomycota</taxon>
        <taxon>Agaricomycotina</taxon>
        <taxon>Agaricomycetes</taxon>
        <taxon>Agaricomycetidae</taxon>
        <taxon>Agaricales</taxon>
        <taxon>Marasmiineae</taxon>
        <taxon>Omphalotaceae</taxon>
        <taxon>Lentinula</taxon>
    </lineage>
</organism>